<gene>
    <name evidence="4" type="ORF">ADK38_45585</name>
</gene>
<comment type="caution">
    <text evidence="4">The sequence shown here is derived from an EMBL/GenBank/DDBJ whole genome shotgun (WGS) entry which is preliminary data.</text>
</comment>
<evidence type="ECO:0000256" key="2">
    <source>
        <dbReference type="ARBA" id="ARBA00023268"/>
    </source>
</evidence>
<dbReference type="InterPro" id="IPR020841">
    <property type="entry name" value="PKS_Beta-ketoAc_synthase_dom"/>
</dbReference>
<keyword evidence="1" id="KW-0808">Transferase</keyword>
<protein>
    <recommendedName>
        <fullName evidence="3">Ketosynthase family 3 (KS3) domain-containing protein</fullName>
    </recommendedName>
</protein>
<dbReference type="InterPro" id="IPR016039">
    <property type="entry name" value="Thiolase-like"/>
</dbReference>
<dbReference type="SUPFAM" id="SSF53901">
    <property type="entry name" value="Thiolase-like"/>
    <property type="match status" value="1"/>
</dbReference>
<name>A0ABR5IRR7_9ACTN</name>
<reference evidence="4 5" key="1">
    <citation type="submission" date="2015-07" db="EMBL/GenBank/DDBJ databases">
        <authorList>
            <person name="Ju K.-S."/>
            <person name="Doroghazi J.R."/>
            <person name="Metcalf W.W."/>
        </authorList>
    </citation>
    <scope>NUCLEOTIDE SEQUENCE [LARGE SCALE GENOMIC DNA]</scope>
    <source>
        <strain evidence="4 5">NRRL B-3589</strain>
    </source>
</reference>
<organism evidence="4 5">
    <name type="scientific">Streptomyces varsoviensis</name>
    <dbReference type="NCBI Taxonomy" id="67373"/>
    <lineage>
        <taxon>Bacteria</taxon>
        <taxon>Bacillati</taxon>
        <taxon>Actinomycetota</taxon>
        <taxon>Actinomycetes</taxon>
        <taxon>Kitasatosporales</taxon>
        <taxon>Streptomycetaceae</taxon>
        <taxon>Streptomyces</taxon>
    </lineage>
</organism>
<keyword evidence="5" id="KW-1185">Reference proteome</keyword>
<accession>A0ABR5IRR7</accession>
<dbReference type="InterPro" id="IPR032821">
    <property type="entry name" value="PKS_assoc"/>
</dbReference>
<dbReference type="Pfam" id="PF16197">
    <property type="entry name" value="KAsynt_C_assoc"/>
    <property type="match status" value="1"/>
</dbReference>
<evidence type="ECO:0000313" key="4">
    <source>
        <dbReference type="EMBL" id="KOG48000.1"/>
    </source>
</evidence>
<dbReference type="PANTHER" id="PTHR43775">
    <property type="entry name" value="FATTY ACID SYNTHASE"/>
    <property type="match status" value="1"/>
</dbReference>
<proteinExistence type="predicted"/>
<dbReference type="EMBL" id="LGUT01004508">
    <property type="protein sequence ID" value="KOG48000.1"/>
    <property type="molecule type" value="Genomic_DNA"/>
</dbReference>
<feature type="non-terminal residue" evidence="4">
    <location>
        <position position="242"/>
    </location>
</feature>
<evidence type="ECO:0000256" key="1">
    <source>
        <dbReference type="ARBA" id="ARBA00022679"/>
    </source>
</evidence>
<dbReference type="Proteomes" id="UP000037020">
    <property type="component" value="Unassembled WGS sequence"/>
</dbReference>
<feature type="domain" description="Ketosynthase family 3 (KS3)" evidence="3">
    <location>
        <begin position="1"/>
        <end position="100"/>
    </location>
</feature>
<dbReference type="Gene3D" id="3.40.366.10">
    <property type="entry name" value="Malonyl-Coenzyme A Acyl Carrier Protein, domain 2"/>
    <property type="match status" value="1"/>
</dbReference>
<keyword evidence="2" id="KW-0511">Multifunctional enzyme</keyword>
<dbReference type="Pfam" id="PF02801">
    <property type="entry name" value="Ketoacyl-synt_C"/>
    <property type="match status" value="1"/>
</dbReference>
<dbReference type="InterPro" id="IPR001227">
    <property type="entry name" value="Ac_transferase_dom_sf"/>
</dbReference>
<dbReference type="PANTHER" id="PTHR43775:SF51">
    <property type="entry name" value="INACTIVE PHENOLPHTHIOCEROL SYNTHESIS POLYKETIDE SYNTHASE TYPE I PKS1-RELATED"/>
    <property type="match status" value="1"/>
</dbReference>
<dbReference type="Gene3D" id="3.40.47.10">
    <property type="match status" value="1"/>
</dbReference>
<evidence type="ECO:0000259" key="3">
    <source>
        <dbReference type="PROSITE" id="PS52004"/>
    </source>
</evidence>
<evidence type="ECO:0000313" key="5">
    <source>
        <dbReference type="Proteomes" id="UP000037020"/>
    </source>
</evidence>
<dbReference type="InterPro" id="IPR050091">
    <property type="entry name" value="PKS_NRPS_Biosynth_Enz"/>
</dbReference>
<dbReference type="InterPro" id="IPR014031">
    <property type="entry name" value="Ketoacyl_synth_C"/>
</dbReference>
<sequence>QNRPAQRPLMLGSLKSNIGHTQAAAGVGGVIKTVLAMRHAIMPKTLHVDGATPSPEVDWSAGAVELLTEARPWEAVDRPRRAGVSSFGVSGTNAHVILEEAPPAPEETAGRVAPGMGTGMGTESDGAPYRSPVLAWPLSAKSEQALREQAHRLLEAQAELSEEASATASAADTVPPSRLADVGYSLATGRAAHQHRAVLIGTDAEDFRQALTALAAGSAAPGLVQGPVGAGGEVAFVFPGQG</sequence>
<feature type="non-terminal residue" evidence="4">
    <location>
        <position position="1"/>
    </location>
</feature>
<dbReference type="PROSITE" id="PS52004">
    <property type="entry name" value="KS3_2"/>
    <property type="match status" value="1"/>
</dbReference>